<evidence type="ECO:0000256" key="2">
    <source>
        <dbReference type="ARBA" id="ARBA00007613"/>
    </source>
</evidence>
<gene>
    <name evidence="9" type="ORF">I5907_05470</name>
</gene>
<evidence type="ECO:0000256" key="5">
    <source>
        <dbReference type="ARBA" id="ARBA00022692"/>
    </source>
</evidence>
<dbReference type="PROSITE" id="PS51257">
    <property type="entry name" value="PROKAR_LIPOPROTEIN"/>
    <property type="match status" value="1"/>
</dbReference>
<dbReference type="GO" id="GO:1990281">
    <property type="term" value="C:efflux pump complex"/>
    <property type="evidence" value="ECO:0007669"/>
    <property type="project" value="TreeGrafter"/>
</dbReference>
<evidence type="ECO:0000256" key="7">
    <source>
        <dbReference type="ARBA" id="ARBA00023237"/>
    </source>
</evidence>
<accession>A0A931GYF1</accession>
<dbReference type="GO" id="GO:0009279">
    <property type="term" value="C:cell outer membrane"/>
    <property type="evidence" value="ECO:0007669"/>
    <property type="project" value="UniProtKB-SubCell"/>
</dbReference>
<dbReference type="Gene3D" id="1.20.1600.10">
    <property type="entry name" value="Outer membrane efflux proteins (OEP)"/>
    <property type="match status" value="1"/>
</dbReference>
<dbReference type="InterPro" id="IPR051906">
    <property type="entry name" value="TolC-like"/>
</dbReference>
<protein>
    <submittedName>
        <fullName evidence="9">TolC family protein</fullName>
    </submittedName>
</protein>
<dbReference type="PANTHER" id="PTHR30026">
    <property type="entry name" value="OUTER MEMBRANE PROTEIN TOLC"/>
    <property type="match status" value="1"/>
</dbReference>
<dbReference type="GO" id="GO:0015288">
    <property type="term" value="F:porin activity"/>
    <property type="evidence" value="ECO:0007669"/>
    <property type="project" value="TreeGrafter"/>
</dbReference>
<dbReference type="EMBL" id="JADWYR010000001">
    <property type="protein sequence ID" value="MBG9375672.1"/>
    <property type="molecule type" value="Genomic_DNA"/>
</dbReference>
<dbReference type="Pfam" id="PF02321">
    <property type="entry name" value="OEP"/>
    <property type="match status" value="1"/>
</dbReference>
<keyword evidence="3" id="KW-0813">Transport</keyword>
<keyword evidence="5" id="KW-0812">Transmembrane</keyword>
<proteinExistence type="inferred from homology"/>
<evidence type="ECO:0000313" key="9">
    <source>
        <dbReference type="EMBL" id="MBG9375672.1"/>
    </source>
</evidence>
<name>A0A931GYF1_9BACT</name>
<dbReference type="InterPro" id="IPR003423">
    <property type="entry name" value="OMP_efflux"/>
</dbReference>
<organism evidence="9 10">
    <name type="scientific">Panacibacter microcysteis</name>
    <dbReference type="NCBI Taxonomy" id="2793269"/>
    <lineage>
        <taxon>Bacteria</taxon>
        <taxon>Pseudomonadati</taxon>
        <taxon>Bacteroidota</taxon>
        <taxon>Chitinophagia</taxon>
        <taxon>Chitinophagales</taxon>
        <taxon>Chitinophagaceae</taxon>
        <taxon>Panacibacter</taxon>
    </lineage>
</organism>
<dbReference type="RefSeq" id="WP_196989710.1">
    <property type="nucleotide sequence ID" value="NZ_JADWYR010000001.1"/>
</dbReference>
<evidence type="ECO:0000256" key="1">
    <source>
        <dbReference type="ARBA" id="ARBA00004442"/>
    </source>
</evidence>
<dbReference type="Proteomes" id="UP000628448">
    <property type="component" value="Unassembled WGS sequence"/>
</dbReference>
<evidence type="ECO:0000313" key="10">
    <source>
        <dbReference type="Proteomes" id="UP000628448"/>
    </source>
</evidence>
<feature type="signal peptide" evidence="8">
    <location>
        <begin position="1"/>
        <end position="19"/>
    </location>
</feature>
<dbReference type="AlphaFoldDB" id="A0A931GYF1"/>
<dbReference type="PANTHER" id="PTHR30026:SF20">
    <property type="entry name" value="OUTER MEMBRANE PROTEIN TOLC"/>
    <property type="match status" value="1"/>
</dbReference>
<keyword evidence="10" id="KW-1185">Reference proteome</keyword>
<evidence type="ECO:0000256" key="4">
    <source>
        <dbReference type="ARBA" id="ARBA00022452"/>
    </source>
</evidence>
<evidence type="ECO:0000256" key="8">
    <source>
        <dbReference type="SAM" id="SignalP"/>
    </source>
</evidence>
<sequence length="453" mass="51149">MTKKMQPTLLLLLMLACFAKQSFSQGILDHYIKQGLDSNLAIRQQSFDLEKAKLDLGRAKALFLPQVGINAQYTLANGGRKIDVPLGDLLNNVYSSLNDITSSTKFPQVQNQSIQFLPNNFHDTKVELSVPLYNPSLGYNRKIKEELINTNQLALSQYKRELVFNIRQAYFQYLQSLKAVAVYNNALATVQENLRLNEKLVKNNAATKEVVLKAKAEVSKVETSLTEATQNSSNAAAYFNFLLNKPLQAAIDIDSSIINALQQEVPVSLDVPENREELQQLKSTAKVIETTLKLTDTYKLPTLSGFYNIGYQGFGYKFNNEQFYQLGGLQLRWNLFSGYDNKLKTKQAQLDRDAIQNQYNDAEKKMLLQLTTTYNNYQASLKALRSSADEVTSTKEVYRLMQSRYIQGSALLIELIDARTAMTNAEIKHSLAQLAVLNKAAELERVMATYKLD</sequence>
<keyword evidence="4" id="KW-1134">Transmembrane beta strand</keyword>
<dbReference type="GO" id="GO:0015562">
    <property type="term" value="F:efflux transmembrane transporter activity"/>
    <property type="evidence" value="ECO:0007669"/>
    <property type="project" value="InterPro"/>
</dbReference>
<feature type="chain" id="PRO_5038057115" evidence="8">
    <location>
        <begin position="20"/>
        <end position="453"/>
    </location>
</feature>
<evidence type="ECO:0000256" key="3">
    <source>
        <dbReference type="ARBA" id="ARBA00022448"/>
    </source>
</evidence>
<dbReference type="SUPFAM" id="SSF56954">
    <property type="entry name" value="Outer membrane efflux proteins (OEP)"/>
    <property type="match status" value="1"/>
</dbReference>
<keyword evidence="6" id="KW-0472">Membrane</keyword>
<comment type="similarity">
    <text evidence="2">Belongs to the outer membrane factor (OMF) (TC 1.B.17) family.</text>
</comment>
<keyword evidence="8" id="KW-0732">Signal</keyword>
<evidence type="ECO:0000256" key="6">
    <source>
        <dbReference type="ARBA" id="ARBA00023136"/>
    </source>
</evidence>
<comment type="subcellular location">
    <subcellularLocation>
        <location evidence="1">Cell outer membrane</location>
    </subcellularLocation>
</comment>
<reference evidence="9" key="1">
    <citation type="submission" date="2020-11" db="EMBL/GenBank/DDBJ databases">
        <title>Bacterial whole genome sequence for Panacibacter sp. DH6.</title>
        <authorList>
            <person name="Le V."/>
            <person name="Ko S."/>
            <person name="Ahn C.-Y."/>
            <person name="Oh H.-M."/>
        </authorList>
    </citation>
    <scope>NUCLEOTIDE SEQUENCE</scope>
    <source>
        <strain evidence="9">DH6</strain>
    </source>
</reference>
<keyword evidence="7" id="KW-0998">Cell outer membrane</keyword>
<comment type="caution">
    <text evidence="9">The sequence shown here is derived from an EMBL/GenBank/DDBJ whole genome shotgun (WGS) entry which is preliminary data.</text>
</comment>